<evidence type="ECO:0008006" key="4">
    <source>
        <dbReference type="Google" id="ProtNLM"/>
    </source>
</evidence>
<keyword evidence="1" id="KW-0732">Signal</keyword>
<dbReference type="EMBL" id="JBHSHD010000008">
    <property type="protein sequence ID" value="MFC4821073.1"/>
    <property type="molecule type" value="Genomic_DNA"/>
</dbReference>
<keyword evidence="3" id="KW-1185">Reference proteome</keyword>
<dbReference type="Proteomes" id="UP001595886">
    <property type="component" value="Unassembled WGS sequence"/>
</dbReference>
<organism evidence="2 3">
    <name type="scientific">Dokdonella ginsengisoli</name>
    <dbReference type="NCBI Taxonomy" id="363846"/>
    <lineage>
        <taxon>Bacteria</taxon>
        <taxon>Pseudomonadati</taxon>
        <taxon>Pseudomonadota</taxon>
        <taxon>Gammaproteobacteria</taxon>
        <taxon>Lysobacterales</taxon>
        <taxon>Rhodanobacteraceae</taxon>
        <taxon>Dokdonella</taxon>
    </lineage>
</organism>
<comment type="caution">
    <text evidence="2">The sequence shown here is derived from an EMBL/GenBank/DDBJ whole genome shotgun (WGS) entry which is preliminary data.</text>
</comment>
<accession>A0ABV9QUL1</accession>
<feature type="chain" id="PRO_5046399284" description="Lipoprotein" evidence="1">
    <location>
        <begin position="23"/>
        <end position="269"/>
    </location>
</feature>
<dbReference type="RefSeq" id="WP_380021353.1">
    <property type="nucleotide sequence ID" value="NZ_JBHSHD010000008.1"/>
</dbReference>
<evidence type="ECO:0000313" key="3">
    <source>
        <dbReference type="Proteomes" id="UP001595886"/>
    </source>
</evidence>
<sequence length="269" mass="28419">MNRYFLALFLAAGLLTGCGGDAGPANVPKLEMRVYDVPPDQTETLSRTLNSVFASDEKTALGKASSPSPGRLVVLAPASLHGSIEASLRTLAKEQAARANPTPAKVDGPLRLSFWSVDAVPENGADDPALVALMPALDEARKQMGIVHFELRDHVSGVSSLGENVERSWTGSGTQRVAAAPIRQLTYMLKNGSPSLMLNLDFKEQVPVVQTMNGLTNVNYISTGANTTTAVLPGQTLVVTQNPVPDSDGTASVPVTRLYLVRVDAVATL</sequence>
<dbReference type="PROSITE" id="PS51257">
    <property type="entry name" value="PROKAR_LIPOPROTEIN"/>
    <property type="match status" value="1"/>
</dbReference>
<protein>
    <recommendedName>
        <fullName evidence="4">Lipoprotein</fullName>
    </recommendedName>
</protein>
<name>A0ABV9QUL1_9GAMM</name>
<feature type="signal peptide" evidence="1">
    <location>
        <begin position="1"/>
        <end position="22"/>
    </location>
</feature>
<reference evidence="3" key="1">
    <citation type="journal article" date="2019" name="Int. J. Syst. Evol. Microbiol.">
        <title>The Global Catalogue of Microorganisms (GCM) 10K type strain sequencing project: providing services to taxonomists for standard genome sequencing and annotation.</title>
        <authorList>
            <consortium name="The Broad Institute Genomics Platform"/>
            <consortium name="The Broad Institute Genome Sequencing Center for Infectious Disease"/>
            <person name="Wu L."/>
            <person name="Ma J."/>
        </authorList>
    </citation>
    <scope>NUCLEOTIDE SEQUENCE [LARGE SCALE GENOMIC DNA]</scope>
    <source>
        <strain evidence="3">CCUG 30340</strain>
    </source>
</reference>
<evidence type="ECO:0000256" key="1">
    <source>
        <dbReference type="SAM" id="SignalP"/>
    </source>
</evidence>
<evidence type="ECO:0000313" key="2">
    <source>
        <dbReference type="EMBL" id="MFC4821073.1"/>
    </source>
</evidence>
<gene>
    <name evidence="2" type="ORF">ACFO6Q_12110</name>
</gene>
<proteinExistence type="predicted"/>